<evidence type="ECO:0000313" key="3">
    <source>
        <dbReference type="Proteomes" id="UP000054270"/>
    </source>
</evidence>
<keyword evidence="3" id="KW-1185">Reference proteome</keyword>
<dbReference type="Pfam" id="PF18759">
    <property type="entry name" value="Plavaka"/>
    <property type="match status" value="1"/>
</dbReference>
<feature type="region of interest" description="Disordered" evidence="1">
    <location>
        <begin position="623"/>
        <end position="672"/>
    </location>
</feature>
<dbReference type="EMBL" id="KN817648">
    <property type="protein sequence ID" value="KJA15337.1"/>
    <property type="molecule type" value="Genomic_DNA"/>
</dbReference>
<dbReference type="STRING" id="945553.A0A0D2KL40"/>
<feature type="compositionally biased region" description="Basic and acidic residues" evidence="1">
    <location>
        <begin position="653"/>
        <end position="662"/>
    </location>
</feature>
<protein>
    <submittedName>
        <fullName evidence="2">Uncharacterized protein</fullName>
    </submittedName>
</protein>
<name>A0A0D2KL40_HYPSF</name>
<dbReference type="AlphaFoldDB" id="A0A0D2KL40"/>
<feature type="compositionally biased region" description="Acidic residues" evidence="1">
    <location>
        <begin position="630"/>
        <end position="647"/>
    </location>
</feature>
<gene>
    <name evidence="2" type="ORF">HYPSUDRAFT_149256</name>
</gene>
<dbReference type="OMA" id="HIVAWVV"/>
<proteinExistence type="predicted"/>
<reference evidence="3" key="1">
    <citation type="submission" date="2014-04" db="EMBL/GenBank/DDBJ databases">
        <title>Evolutionary Origins and Diversification of the Mycorrhizal Mutualists.</title>
        <authorList>
            <consortium name="DOE Joint Genome Institute"/>
            <consortium name="Mycorrhizal Genomics Consortium"/>
            <person name="Kohler A."/>
            <person name="Kuo A."/>
            <person name="Nagy L.G."/>
            <person name="Floudas D."/>
            <person name="Copeland A."/>
            <person name="Barry K.W."/>
            <person name="Cichocki N."/>
            <person name="Veneault-Fourrey C."/>
            <person name="LaButti K."/>
            <person name="Lindquist E.A."/>
            <person name="Lipzen A."/>
            <person name="Lundell T."/>
            <person name="Morin E."/>
            <person name="Murat C."/>
            <person name="Riley R."/>
            <person name="Ohm R."/>
            <person name="Sun H."/>
            <person name="Tunlid A."/>
            <person name="Henrissat B."/>
            <person name="Grigoriev I.V."/>
            <person name="Hibbett D.S."/>
            <person name="Martin F."/>
        </authorList>
    </citation>
    <scope>NUCLEOTIDE SEQUENCE [LARGE SCALE GENOMIC DNA]</scope>
    <source>
        <strain evidence="3">FD-334 SS-4</strain>
    </source>
</reference>
<sequence length="902" mass="102540">MVKLLRTGINSFIALPCDINGNFLPRFTQPPPYCAPDVTEANPYHPFDDRLAFDWAHYHFVELQSSARNINKGLDLWLAAKLEAGNDSPLPWSSPREMYDTIDSIQEGDAPFSTIELKYSGPVDDNSPKWMTQTYELCVRDSRKLLQNQLATTDFADHFNYKPYREFDHQCDRVWCNLMSGDWAWSEAVRSFNSIAQDPRTHGSMLVPVICGSDKTTVSVATGHQEYHPVYQSPGNLTNTARRGHGNSVLPVAFLPIPKANKREAKRPEFQRFARQLYHACLALIFEPLREGMLVPEVVRCPDGHFRKAIYSLGPYIADYPEQVWLAGIVQGWCPKCEAAPDNLDGNYKNTRRRRHERTDIIIQCFDPGMVWDDYGIRTDVVPFTHGFPRADIHVLLSPDLLHQLIKGTFKDHLVTWVNEYLHEHHGETRALEIIHDIDRRISAVPAYAGLRRFSEGRNFQQWTGDDSKALMKVYITAIAGHVPSKMVRCLAAFMELCYIFRRNAITSTALSAAQVLLDEFHELRQIFVEEGIRESISLPRQHALPHYITSIPLFGSPNGLCSSITESKHIKAVKEPWRRSSRFRALPQMLRTIVRLEKLSSLRRRFLRGRLLIGSTASTYFAPGRNDNEESDSSTDDMMIDGDGDGDGPSKSGEDHGRLDNDVGPEDGPQALSSISLAITPERKYPNRLHKLAIYIKEPEFPLALKKFLYGRRHPNREVPDDIDVRINFTGKIQVFHSAIARFYAPSDLCGAGGMYRQRIRCNPVWYGQPRRDTVFVVQDEAQAGMRGMLIARVHLLFSFIDEDSDAEATVPCALVSWYLPASNDRHPDTGMWLVKPEGTRASQPVQVIPLKSIARGAHLLPNYGVGMLPEYITHINALDEFKSYFVNPYIDHHCHEFLSD</sequence>
<accession>A0A0D2KL40</accession>
<dbReference type="InterPro" id="IPR041078">
    <property type="entry name" value="Plavaka"/>
</dbReference>
<evidence type="ECO:0000313" key="2">
    <source>
        <dbReference type="EMBL" id="KJA15337.1"/>
    </source>
</evidence>
<organism evidence="2 3">
    <name type="scientific">Hypholoma sublateritium (strain FD-334 SS-4)</name>
    <dbReference type="NCBI Taxonomy" id="945553"/>
    <lineage>
        <taxon>Eukaryota</taxon>
        <taxon>Fungi</taxon>
        <taxon>Dikarya</taxon>
        <taxon>Basidiomycota</taxon>
        <taxon>Agaricomycotina</taxon>
        <taxon>Agaricomycetes</taxon>
        <taxon>Agaricomycetidae</taxon>
        <taxon>Agaricales</taxon>
        <taxon>Agaricineae</taxon>
        <taxon>Strophariaceae</taxon>
        <taxon>Hypholoma</taxon>
    </lineage>
</organism>
<dbReference type="Proteomes" id="UP000054270">
    <property type="component" value="Unassembled WGS sequence"/>
</dbReference>
<dbReference type="OrthoDB" id="3199698at2759"/>
<evidence type="ECO:0000256" key="1">
    <source>
        <dbReference type="SAM" id="MobiDB-lite"/>
    </source>
</evidence>